<evidence type="ECO:0000313" key="2">
    <source>
        <dbReference type="Proteomes" id="UP000217830"/>
    </source>
</evidence>
<reference evidence="1 2" key="1">
    <citation type="submission" date="2017-08" db="EMBL/GenBank/DDBJ databases">
        <title>Draft Genome Sequence of Pseudomonas moraviensis TYU6, isolated from Taxus cuspidata by using PacBio Single-Molecule Real-Time Technology.</title>
        <authorList>
            <person name="Baek K.-H."/>
            <person name="Mishra A.K."/>
        </authorList>
    </citation>
    <scope>NUCLEOTIDE SEQUENCE [LARGE SCALE GENOMIC DNA]</scope>
    <source>
        <strain evidence="1 2">TYU6</strain>
    </source>
</reference>
<dbReference type="Proteomes" id="UP000217830">
    <property type="component" value="Unassembled WGS sequence"/>
</dbReference>
<comment type="caution">
    <text evidence="1">The sequence shown here is derived from an EMBL/GenBank/DDBJ whole genome shotgun (WGS) entry which is preliminary data.</text>
</comment>
<sequence>MSTNQEKSFIATLSTRYGYPHFPKLTYGRKVTTPRPDYEAFTFSHHLDVSNYLFLKPDVAPDALTLYFRCLDDYYTIYIFTPGEYYYRTISREEKDFLNSYATEDGDQTTFNLLNAKGNIITLDQIDTDTPTVRIQTRGGALLCAGQSRNKHDPRVGTFVRTNSNRSAGVLDFKLNILKRNAPY</sequence>
<proteinExistence type="predicted"/>
<dbReference type="AlphaFoldDB" id="A0A2A2PNB4"/>
<dbReference type="RefSeq" id="WP_095668275.1">
    <property type="nucleotide sequence ID" value="NZ_NRSS01000003.1"/>
</dbReference>
<dbReference type="EMBL" id="NRST01000001">
    <property type="protein sequence ID" value="PAW57156.1"/>
    <property type="molecule type" value="Genomic_DNA"/>
</dbReference>
<gene>
    <name evidence="1" type="ORF">CKQ80_18260</name>
</gene>
<accession>A0A2A2PNB4</accession>
<protein>
    <submittedName>
        <fullName evidence="1">Uncharacterized protein</fullName>
    </submittedName>
</protein>
<name>A0A2A2PNB4_9PSED</name>
<organism evidence="1 2">
    <name type="scientific">Pseudomonas moraviensis</name>
    <dbReference type="NCBI Taxonomy" id="321662"/>
    <lineage>
        <taxon>Bacteria</taxon>
        <taxon>Pseudomonadati</taxon>
        <taxon>Pseudomonadota</taxon>
        <taxon>Gammaproteobacteria</taxon>
        <taxon>Pseudomonadales</taxon>
        <taxon>Pseudomonadaceae</taxon>
        <taxon>Pseudomonas</taxon>
    </lineage>
</organism>
<keyword evidence="2" id="KW-1185">Reference proteome</keyword>
<evidence type="ECO:0000313" key="1">
    <source>
        <dbReference type="EMBL" id="PAW57156.1"/>
    </source>
</evidence>